<reference evidence="2 3" key="1">
    <citation type="journal article" date="2019" name="Nat. Med.">
        <title>A library of human gut bacterial isolates paired with longitudinal multiomics data enables mechanistic microbiome research.</title>
        <authorList>
            <person name="Poyet M."/>
            <person name="Groussin M."/>
            <person name="Gibbons S.M."/>
            <person name="Avila-Pacheco J."/>
            <person name="Jiang X."/>
            <person name="Kearney S.M."/>
            <person name="Perrotta A.R."/>
            <person name="Berdy B."/>
            <person name="Zhao S."/>
            <person name="Lieberman T.D."/>
            <person name="Swanson P.K."/>
            <person name="Smith M."/>
            <person name="Roesemann S."/>
            <person name="Alexander J.E."/>
            <person name="Rich S.A."/>
            <person name="Livny J."/>
            <person name="Vlamakis H."/>
            <person name="Clish C."/>
            <person name="Bullock K."/>
            <person name="Deik A."/>
            <person name="Scott J."/>
            <person name="Pierce K.A."/>
            <person name="Xavier R.J."/>
            <person name="Alm E.J."/>
        </authorList>
    </citation>
    <scope>NUCLEOTIDE SEQUENCE [LARGE SCALE GENOMIC DNA]</scope>
    <source>
        <strain evidence="2 3">BIOML-A3</strain>
    </source>
</reference>
<evidence type="ECO:0000313" key="3">
    <source>
        <dbReference type="Proteomes" id="UP000431304"/>
    </source>
</evidence>
<dbReference type="Proteomes" id="UP000431304">
    <property type="component" value="Unassembled WGS sequence"/>
</dbReference>
<dbReference type="InterPro" id="IPR038620">
    <property type="entry name" value="YdcP-like_sf"/>
</dbReference>
<gene>
    <name evidence="2" type="ORF">GKE72_13235</name>
</gene>
<comment type="caution">
    <text evidence="2">The sequence shown here is derived from an EMBL/GenBank/DDBJ whole genome shotgun (WGS) entry which is preliminary data.</text>
</comment>
<protein>
    <submittedName>
        <fullName evidence="2">DUF961 domain-containing protein</fullName>
    </submittedName>
</protein>
<dbReference type="AlphaFoldDB" id="A0A844E4T7"/>
<evidence type="ECO:0000313" key="2">
    <source>
        <dbReference type="EMBL" id="MSD17006.1"/>
    </source>
</evidence>
<accession>A0A844E4T7</accession>
<dbReference type="Pfam" id="PF06125">
    <property type="entry name" value="DUF961"/>
    <property type="match status" value="1"/>
</dbReference>
<dbReference type="EMBL" id="WKRA01000026">
    <property type="protein sequence ID" value="MSD17006.1"/>
    <property type="molecule type" value="Genomic_DNA"/>
</dbReference>
<sequence>MRLANGIVIDKEKTFGVLKFSALRREVHVQNEDGTISEEIKERTYDLKCNTQGRMIQVSVPATVPLKDYDYNAEVELINPVADTVANANYRGADVDWYVKADDIVPKNKGTRAGNPQNNAPQQPAKK</sequence>
<dbReference type="Gene3D" id="2.40.50.390">
    <property type="entry name" value="Conjugative transposon protein, DUF961"/>
    <property type="match status" value="1"/>
</dbReference>
<feature type="compositionally biased region" description="Polar residues" evidence="1">
    <location>
        <begin position="114"/>
        <end position="127"/>
    </location>
</feature>
<name>A0A844E4T7_EUBRA</name>
<dbReference type="RefSeq" id="WP_154314969.1">
    <property type="nucleotide sequence ID" value="NZ_WKRA01000026.1"/>
</dbReference>
<proteinExistence type="predicted"/>
<feature type="region of interest" description="Disordered" evidence="1">
    <location>
        <begin position="106"/>
        <end position="127"/>
    </location>
</feature>
<evidence type="ECO:0000256" key="1">
    <source>
        <dbReference type="SAM" id="MobiDB-lite"/>
    </source>
</evidence>
<organism evidence="2 3">
    <name type="scientific">Eubacterium ramulus</name>
    <dbReference type="NCBI Taxonomy" id="39490"/>
    <lineage>
        <taxon>Bacteria</taxon>
        <taxon>Bacillati</taxon>
        <taxon>Bacillota</taxon>
        <taxon>Clostridia</taxon>
        <taxon>Eubacteriales</taxon>
        <taxon>Eubacteriaceae</taxon>
        <taxon>Eubacterium</taxon>
    </lineage>
</organism>
<dbReference type="InterPro" id="IPR010365">
    <property type="entry name" value="DUF961"/>
</dbReference>